<evidence type="ECO:0000313" key="3">
    <source>
        <dbReference type="Proteomes" id="UP001447516"/>
    </source>
</evidence>
<evidence type="ECO:0000259" key="1">
    <source>
        <dbReference type="Pfam" id="PF00296"/>
    </source>
</evidence>
<dbReference type="Gene3D" id="3.20.20.30">
    <property type="entry name" value="Luciferase-like domain"/>
    <property type="match status" value="1"/>
</dbReference>
<organism evidence="2 3">
    <name type="scientific">Microbispora maris</name>
    <dbReference type="NCBI Taxonomy" id="3144104"/>
    <lineage>
        <taxon>Bacteria</taxon>
        <taxon>Bacillati</taxon>
        <taxon>Actinomycetota</taxon>
        <taxon>Actinomycetes</taxon>
        <taxon>Streptosporangiales</taxon>
        <taxon>Streptosporangiaceae</taxon>
        <taxon>Microbispora</taxon>
    </lineage>
</organism>
<dbReference type="Proteomes" id="UP001447516">
    <property type="component" value="Unassembled WGS sequence"/>
</dbReference>
<dbReference type="GO" id="GO:0016491">
    <property type="term" value="F:oxidoreductase activity"/>
    <property type="evidence" value="ECO:0007669"/>
    <property type="project" value="UniProtKB-KW"/>
</dbReference>
<dbReference type="RefSeq" id="WP_346227135.1">
    <property type="nucleotide sequence ID" value="NZ_JBDJAW010000014.1"/>
</dbReference>
<dbReference type="EMBL" id="JBDJAW010000014">
    <property type="protein sequence ID" value="MEN3537159.1"/>
    <property type="molecule type" value="Genomic_DNA"/>
</dbReference>
<dbReference type="NCBIfam" id="TIGR03619">
    <property type="entry name" value="F420_Rv2161c"/>
    <property type="match status" value="1"/>
</dbReference>
<proteinExistence type="predicted"/>
<dbReference type="InterPro" id="IPR011251">
    <property type="entry name" value="Luciferase-like_dom"/>
</dbReference>
<dbReference type="InterPro" id="IPR051260">
    <property type="entry name" value="Diverse_substr_monoxygenases"/>
</dbReference>
<accession>A0ABV0APD2</accession>
<keyword evidence="2" id="KW-0560">Oxidoreductase</keyword>
<dbReference type="SUPFAM" id="SSF51679">
    <property type="entry name" value="Bacterial luciferase-like"/>
    <property type="match status" value="1"/>
</dbReference>
<evidence type="ECO:0000313" key="2">
    <source>
        <dbReference type="EMBL" id="MEN3537159.1"/>
    </source>
</evidence>
<dbReference type="Pfam" id="PF00296">
    <property type="entry name" value="Bac_luciferase"/>
    <property type="match status" value="1"/>
</dbReference>
<reference evidence="2 3" key="1">
    <citation type="submission" date="2024-05" db="EMBL/GenBank/DDBJ databases">
        <title>Microbispora sp.ZYX-F-249.</title>
        <authorList>
            <person name="Xie H."/>
        </authorList>
    </citation>
    <scope>NUCLEOTIDE SEQUENCE [LARGE SCALE GENOMIC DNA]</scope>
    <source>
        <strain evidence="2 3">ZYX-F-249</strain>
    </source>
</reference>
<name>A0ABV0APD2_9ACTN</name>
<comment type="caution">
    <text evidence="2">The sequence shown here is derived from an EMBL/GenBank/DDBJ whole genome shotgun (WGS) entry which is preliminary data.</text>
</comment>
<dbReference type="InterPro" id="IPR036661">
    <property type="entry name" value="Luciferase-like_sf"/>
</dbReference>
<keyword evidence="3" id="KW-1185">Reference proteome</keyword>
<feature type="domain" description="Luciferase-like" evidence="1">
    <location>
        <begin position="10"/>
        <end position="233"/>
    </location>
</feature>
<protein>
    <submittedName>
        <fullName evidence="2">TIGR03619 family F420-dependent LLM class oxidoreductase</fullName>
        <ecNumber evidence="2">1.-.-.-</ecNumber>
    </submittedName>
</protein>
<gene>
    <name evidence="2" type="ORF">AAH991_18740</name>
</gene>
<sequence>MRFTYAEAMTDPSYYLPLARAAEAAGYASMTVADSLVYPRESDARYPYTADGDREFLEDKSFIETFVLIAAMGAVTSAIRFTPFVLKLTVRPPVLVAKQAASAAWLTGGRLALGVGLSPWPEDYAAMGVPWARRGRRMDEAVEIVRGLTRGGYFEYHGEFYDLPAVKMSPVPAEPIPILVGGHSEGALRRAARLGDGWMHGGGDPAELDALLARLAALRAEEGTAGRPFEIHVISPDAYSADGVKRLADKGVTDVIVGFRRPYVKGPDTEPLSRKIEHLERFAEKVIAKVGGLP</sequence>
<dbReference type="PANTHER" id="PTHR30011">
    <property type="entry name" value="ALKANESULFONATE MONOOXYGENASE-RELATED"/>
    <property type="match status" value="1"/>
</dbReference>
<dbReference type="EC" id="1.-.-.-" evidence="2"/>
<dbReference type="InterPro" id="IPR019921">
    <property type="entry name" value="Lucif-like_OxRdtase_Rv2161c"/>
</dbReference>
<dbReference type="PANTHER" id="PTHR30011:SF32">
    <property type="entry name" value="CONSERVED PROTEIN"/>
    <property type="match status" value="1"/>
</dbReference>